<organism evidence="2 3">
    <name type="scientific">Micromonospora robiginosa</name>
    <dbReference type="NCBI Taxonomy" id="2749844"/>
    <lineage>
        <taxon>Bacteria</taxon>
        <taxon>Bacillati</taxon>
        <taxon>Actinomycetota</taxon>
        <taxon>Actinomycetes</taxon>
        <taxon>Micromonosporales</taxon>
        <taxon>Micromonosporaceae</taxon>
        <taxon>Micromonospora</taxon>
    </lineage>
</organism>
<sequence length="407" mass="44240">MHGTTNTLTIGERVAWYRRRRGLSQEVLAGLIGRTADWLGKVENNRIELDRLSVIKSLAEVLDVSLGDLLGEPVLLDWTADTGTETVPALRAALMNYRAIAPFGGTPHDEPPTVAVLRKDVGALWDAYQDSRFGYVTGQLPELLQRAQAAADHHDGDDQDQARRLLGLAYQLTATQLTKLGEADLAWIAADRGLAAVRPTGDPLITGSLFRSVGHALHATGRYTEAVRLTEDAAGYLEPHLAHASPALLSVYGTLFLSGSMAAARSNDAGTTRTFLAAAEHAAGQLGTDANHLWTAFGPTNVAIHRVATAAELGDVQVAVDLGPRVDTRGLPMERRVRHALEVARAYSSWNRLDDAQAVLLEAEQMAPEQVRHHFLSRQLALTWVRRQRSKPPGELVGLARRLKVLD</sequence>
<reference evidence="2 3" key="2">
    <citation type="journal article" date="2021" name="Mar. Drugs">
        <title>A New Micromonospora Strain with Antibiotic Activity Isolated from the Microbiome of a Mid-Atlantic Deep-Sea Sponge.</title>
        <authorList>
            <person name="Back C.R."/>
            <person name="Stennett H.L."/>
            <person name="Williams S.E."/>
            <person name="Wang L."/>
            <person name="Ojeda Gomez J."/>
            <person name="Abdulle O.M."/>
            <person name="Duffy T."/>
            <person name="Neal C."/>
            <person name="Mantell J."/>
            <person name="Jepson M.A."/>
            <person name="Hendry K.R."/>
            <person name="Powell D."/>
            <person name="Stach J.E.M."/>
            <person name="Essex-Lopresti A.E."/>
            <person name="Willis C.L."/>
            <person name="Curnow P."/>
            <person name="Race P.R."/>
        </authorList>
    </citation>
    <scope>NUCLEOTIDE SEQUENCE [LARGE SCALE GENOMIC DNA]</scope>
    <source>
        <strain evidence="2 3">28ISP2-46</strain>
    </source>
</reference>
<name>A0A7L6B8B0_9ACTN</name>
<evidence type="ECO:0000313" key="3">
    <source>
        <dbReference type="Proteomes" id="UP000510844"/>
    </source>
</evidence>
<dbReference type="SMART" id="SM00530">
    <property type="entry name" value="HTH_XRE"/>
    <property type="match status" value="1"/>
</dbReference>
<keyword evidence="3" id="KW-1185">Reference proteome</keyword>
<evidence type="ECO:0000313" key="2">
    <source>
        <dbReference type="EMBL" id="QLQ38233.1"/>
    </source>
</evidence>
<dbReference type="SUPFAM" id="SSF48452">
    <property type="entry name" value="TPR-like"/>
    <property type="match status" value="1"/>
</dbReference>
<dbReference type="EMBL" id="CP059322">
    <property type="protein sequence ID" value="QLQ38233.1"/>
    <property type="molecule type" value="Genomic_DNA"/>
</dbReference>
<gene>
    <name evidence="2" type="ORF">H1D33_04960</name>
</gene>
<accession>A0A7L6B8B0</accession>
<dbReference type="Gene3D" id="1.10.260.40">
    <property type="entry name" value="lambda repressor-like DNA-binding domains"/>
    <property type="match status" value="1"/>
</dbReference>
<dbReference type="KEGG" id="mfeu:H1D33_04960"/>
<protein>
    <submittedName>
        <fullName evidence="2">Helix-turn-helix transcriptional regulator</fullName>
    </submittedName>
</protein>
<dbReference type="CDD" id="cd00093">
    <property type="entry name" value="HTH_XRE"/>
    <property type="match status" value="1"/>
</dbReference>
<evidence type="ECO:0000259" key="1">
    <source>
        <dbReference type="PROSITE" id="PS50943"/>
    </source>
</evidence>
<reference evidence="3" key="1">
    <citation type="submission" date="2020-07" db="EMBL/GenBank/DDBJ databases">
        <title>A new Micromonospora strain with potent antibiotic activity isolated from the microbiome of a mid-Atlantic deep-sea sponge.</title>
        <authorList>
            <person name="Back C.R."/>
            <person name="Stennett H.L."/>
            <person name="Williams S.E."/>
            <person name="Wang L."/>
            <person name="Ojeda Gomez J."/>
            <person name="Abdulle O.M."/>
            <person name="Duffy T."/>
            <person name="Hendry K.R."/>
            <person name="Powell D."/>
            <person name="Stach J.E."/>
            <person name="Essex-Lopresti A.E."/>
            <person name="Willis C.L."/>
            <person name="Curnow P."/>
            <person name="Race P.R."/>
        </authorList>
    </citation>
    <scope>NUCLEOTIDE SEQUENCE [LARGE SCALE GENOMIC DNA]</scope>
    <source>
        <strain evidence="3">28ISP2-46</strain>
    </source>
</reference>
<dbReference type="Proteomes" id="UP000510844">
    <property type="component" value="Chromosome"/>
</dbReference>
<dbReference type="GO" id="GO:0003677">
    <property type="term" value="F:DNA binding"/>
    <property type="evidence" value="ECO:0007669"/>
    <property type="project" value="InterPro"/>
</dbReference>
<dbReference type="AlphaFoldDB" id="A0A7L6B8B0"/>
<dbReference type="InterPro" id="IPR001387">
    <property type="entry name" value="Cro/C1-type_HTH"/>
</dbReference>
<dbReference type="Pfam" id="PF13560">
    <property type="entry name" value="HTH_31"/>
    <property type="match status" value="1"/>
</dbReference>
<dbReference type="InterPro" id="IPR010982">
    <property type="entry name" value="Lambda_DNA-bd_dom_sf"/>
</dbReference>
<dbReference type="RefSeq" id="WP_181570669.1">
    <property type="nucleotide sequence ID" value="NZ_CP059322.2"/>
</dbReference>
<dbReference type="PROSITE" id="PS50943">
    <property type="entry name" value="HTH_CROC1"/>
    <property type="match status" value="1"/>
</dbReference>
<dbReference type="InterPro" id="IPR011990">
    <property type="entry name" value="TPR-like_helical_dom_sf"/>
</dbReference>
<dbReference type="SUPFAM" id="SSF47413">
    <property type="entry name" value="lambda repressor-like DNA-binding domains"/>
    <property type="match status" value="1"/>
</dbReference>
<feature type="domain" description="HTH cro/C1-type" evidence="1">
    <location>
        <begin position="17"/>
        <end position="69"/>
    </location>
</feature>
<proteinExistence type="predicted"/>